<keyword evidence="1" id="KW-0812">Transmembrane</keyword>
<dbReference type="HOGENOM" id="CLU_2735349_0_0_0"/>
<name>I2F8K0_9BACT</name>
<feature type="transmembrane region" description="Helical" evidence="1">
    <location>
        <begin position="27"/>
        <end position="47"/>
    </location>
</feature>
<keyword evidence="1" id="KW-0472">Membrane</keyword>
<protein>
    <submittedName>
        <fullName evidence="2">Uncharacterized protein</fullName>
    </submittedName>
</protein>
<organism evidence="2 3">
    <name type="scientific">Mesotoga prima MesG1.Ag.4.2</name>
    <dbReference type="NCBI Taxonomy" id="660470"/>
    <lineage>
        <taxon>Bacteria</taxon>
        <taxon>Thermotogati</taxon>
        <taxon>Thermotogota</taxon>
        <taxon>Thermotogae</taxon>
        <taxon>Kosmotogales</taxon>
        <taxon>Kosmotogaceae</taxon>
        <taxon>Mesotoga</taxon>
    </lineage>
</organism>
<reference evidence="2 3" key="1">
    <citation type="journal article" date="2012" name="Genome Biol. Evol.">
        <title>Genome Sequence of the Mesophilic Thermotogales Bacterium Mesotoga prima MesG1.Ag.4.2 Reveals the Largest Thermotogales Genome To Date.</title>
        <authorList>
            <person name="Zhaxybayeva O."/>
            <person name="Swithers K.S."/>
            <person name="Foght J."/>
            <person name="Green A.G."/>
            <person name="Bruce D."/>
            <person name="Detter C."/>
            <person name="Han S."/>
            <person name="Teshima H."/>
            <person name="Han J."/>
            <person name="Woyke T."/>
            <person name="Pitluck S."/>
            <person name="Nolan M."/>
            <person name="Ivanova N."/>
            <person name="Pati A."/>
            <person name="Land M.L."/>
            <person name="Dlutek M."/>
            <person name="Doolittle W.F."/>
            <person name="Noll K.M."/>
            <person name="Nesbo C.L."/>
        </authorList>
    </citation>
    <scope>NUCLEOTIDE SEQUENCE [LARGE SCALE GENOMIC DNA]</scope>
    <source>
        <strain evidence="3">mesG1.Ag.4.2</strain>
    </source>
</reference>
<dbReference type="Proteomes" id="UP000002881">
    <property type="component" value="Chromosome"/>
</dbReference>
<keyword evidence="1" id="KW-1133">Transmembrane helix</keyword>
<keyword evidence="3" id="KW-1185">Reference proteome</keyword>
<dbReference type="AlphaFoldDB" id="I2F8K0"/>
<dbReference type="KEGG" id="mpg:Theba_2653"/>
<gene>
    <name evidence="2" type="ORF">Theba_2653</name>
</gene>
<sequence>MNPSMSACIIENPREIAFETLGVNGSFHFFLCGFSLGGITTIVDLIADTSLQSTNYPIRQCRKDDIYGGNC</sequence>
<accession>I2F8K0</accession>
<evidence type="ECO:0000313" key="2">
    <source>
        <dbReference type="EMBL" id="AFK08253.1"/>
    </source>
</evidence>
<evidence type="ECO:0000313" key="3">
    <source>
        <dbReference type="Proteomes" id="UP000002881"/>
    </source>
</evidence>
<dbReference type="EMBL" id="CP003532">
    <property type="protein sequence ID" value="AFK08253.1"/>
    <property type="molecule type" value="Genomic_DNA"/>
</dbReference>
<proteinExistence type="predicted"/>
<evidence type="ECO:0000256" key="1">
    <source>
        <dbReference type="SAM" id="Phobius"/>
    </source>
</evidence>